<evidence type="ECO:0000259" key="15">
    <source>
        <dbReference type="PROSITE" id="PS51217"/>
    </source>
</evidence>
<dbReference type="InterPro" id="IPR014017">
    <property type="entry name" value="DNA_helicase_UvrD-like_C"/>
</dbReference>
<dbReference type="Pfam" id="PF00580">
    <property type="entry name" value="UvrD-helicase"/>
    <property type="match status" value="1"/>
</dbReference>
<dbReference type="Gene3D" id="3.40.50.300">
    <property type="entry name" value="P-loop containing nucleotide triphosphate hydrolases"/>
    <property type="match status" value="2"/>
</dbReference>
<dbReference type="FunFam" id="1.10.486.10:FF:000003">
    <property type="entry name" value="ATP-dependent DNA helicase"/>
    <property type="match status" value="1"/>
</dbReference>
<evidence type="ECO:0000256" key="1">
    <source>
        <dbReference type="ARBA" id="ARBA00009922"/>
    </source>
</evidence>
<accession>A0A6G8F3K2</accession>
<keyword evidence="3 13" id="KW-0378">Hydrolase</keyword>
<protein>
    <recommendedName>
        <fullName evidence="10">DNA 3'-5' helicase</fullName>
        <ecNumber evidence="10">5.6.2.4</ecNumber>
    </recommendedName>
    <alternativeName>
        <fullName evidence="11">DNA 3'-5' helicase II</fullName>
    </alternativeName>
</protein>
<dbReference type="InterPro" id="IPR027417">
    <property type="entry name" value="P-loop_NTPase"/>
</dbReference>
<dbReference type="CDD" id="cd17932">
    <property type="entry name" value="DEXQc_UvrD"/>
    <property type="match status" value="1"/>
</dbReference>
<dbReference type="GO" id="GO:0005524">
    <property type="term" value="F:ATP binding"/>
    <property type="evidence" value="ECO:0007669"/>
    <property type="project" value="UniProtKB-UniRule"/>
</dbReference>
<dbReference type="CDD" id="cd18807">
    <property type="entry name" value="SF1_C_UvrD"/>
    <property type="match status" value="1"/>
</dbReference>
<keyword evidence="7" id="KW-0413">Isomerase</keyword>
<dbReference type="GO" id="GO:0033202">
    <property type="term" value="C:DNA helicase complex"/>
    <property type="evidence" value="ECO:0007669"/>
    <property type="project" value="TreeGrafter"/>
</dbReference>
<evidence type="ECO:0000256" key="13">
    <source>
        <dbReference type="PROSITE-ProRule" id="PRU00560"/>
    </source>
</evidence>
<dbReference type="GO" id="GO:0003677">
    <property type="term" value="F:DNA binding"/>
    <property type="evidence" value="ECO:0007669"/>
    <property type="project" value="UniProtKB-KW"/>
</dbReference>
<keyword evidence="6" id="KW-0238">DNA-binding</keyword>
<comment type="catalytic activity">
    <reaction evidence="12">
        <text>ATP + H2O = ADP + phosphate + H(+)</text>
        <dbReference type="Rhea" id="RHEA:13065"/>
        <dbReference type="ChEBI" id="CHEBI:15377"/>
        <dbReference type="ChEBI" id="CHEBI:15378"/>
        <dbReference type="ChEBI" id="CHEBI:30616"/>
        <dbReference type="ChEBI" id="CHEBI:43474"/>
        <dbReference type="ChEBI" id="CHEBI:456216"/>
        <dbReference type="EC" id="5.6.2.4"/>
    </reaction>
</comment>
<comment type="similarity">
    <text evidence="1">Belongs to the helicase family. UvrD subfamily.</text>
</comment>
<gene>
    <name evidence="16" type="primary">uvrD</name>
    <name evidence="16" type="ORF">PlAlph_5430</name>
</gene>
<organism evidence="16">
    <name type="scientific">uncultured Alphaproteobacteria bacterium</name>
    <dbReference type="NCBI Taxonomy" id="91750"/>
    <lineage>
        <taxon>Bacteria</taxon>
        <taxon>Pseudomonadati</taxon>
        <taxon>Pseudomonadota</taxon>
        <taxon>Alphaproteobacteria</taxon>
        <taxon>environmental samples</taxon>
    </lineage>
</organism>
<feature type="binding site" evidence="13">
    <location>
        <begin position="51"/>
        <end position="58"/>
    </location>
    <ligand>
        <name>ATP</name>
        <dbReference type="ChEBI" id="CHEBI:30616"/>
    </ligand>
</feature>
<evidence type="ECO:0000256" key="12">
    <source>
        <dbReference type="ARBA" id="ARBA00048988"/>
    </source>
</evidence>
<evidence type="ECO:0000256" key="9">
    <source>
        <dbReference type="ARBA" id="ARBA00034617"/>
    </source>
</evidence>
<dbReference type="PROSITE" id="PS51217">
    <property type="entry name" value="UVRD_HELICASE_CTER"/>
    <property type="match status" value="1"/>
</dbReference>
<dbReference type="Gene3D" id="1.10.486.10">
    <property type="entry name" value="PCRA, domain 4"/>
    <property type="match status" value="1"/>
</dbReference>
<evidence type="ECO:0000256" key="7">
    <source>
        <dbReference type="ARBA" id="ARBA00023235"/>
    </source>
</evidence>
<dbReference type="Gene3D" id="1.10.10.160">
    <property type="match status" value="1"/>
</dbReference>
<dbReference type="SUPFAM" id="SSF52540">
    <property type="entry name" value="P-loop containing nucleoside triphosphate hydrolases"/>
    <property type="match status" value="1"/>
</dbReference>
<keyword evidence="5 13" id="KW-0067">ATP-binding</keyword>
<evidence type="ECO:0000256" key="2">
    <source>
        <dbReference type="ARBA" id="ARBA00022741"/>
    </source>
</evidence>
<dbReference type="InterPro" id="IPR000212">
    <property type="entry name" value="DNA_helicase_UvrD/REP"/>
</dbReference>
<dbReference type="Pfam" id="PF13361">
    <property type="entry name" value="UvrD_C"/>
    <property type="match status" value="1"/>
</dbReference>
<comment type="function">
    <text evidence="8">Has both ATPase and helicase activities. Unwinds DNA duplexes with 3' to 5' polarity with respect to the bound strand and initiates unwinding most effectively when a single-stranded region is present. Involved in the post-incision events of nucleotide excision repair and methyl-directed mismatch repair.</text>
</comment>
<reference evidence="16" key="1">
    <citation type="journal article" date="2020" name="J. ISSAAS">
        <title>Lactobacilli and other gastrointestinal microbiota of Peromyscus leucopus, reservoir host for agents of Lyme disease and other zoonoses in North America.</title>
        <authorList>
            <person name="Milovic A."/>
            <person name="Bassam K."/>
            <person name="Shao H."/>
            <person name="Chatzistamou I."/>
            <person name="Tufts D.M."/>
            <person name="Diuk-Wasser M."/>
            <person name="Barbour A.G."/>
        </authorList>
    </citation>
    <scope>NUCLEOTIDE SEQUENCE</scope>
    <source>
        <strain evidence="16">LL90</strain>
    </source>
</reference>
<dbReference type="EC" id="5.6.2.4" evidence="10"/>
<dbReference type="GO" id="GO:0005829">
    <property type="term" value="C:cytosol"/>
    <property type="evidence" value="ECO:0007669"/>
    <property type="project" value="TreeGrafter"/>
</dbReference>
<dbReference type="GO" id="GO:0000725">
    <property type="term" value="P:recombinational repair"/>
    <property type="evidence" value="ECO:0007669"/>
    <property type="project" value="TreeGrafter"/>
</dbReference>
<evidence type="ECO:0000256" key="10">
    <source>
        <dbReference type="ARBA" id="ARBA00034808"/>
    </source>
</evidence>
<feature type="domain" description="UvrD-like helicase C-terminal" evidence="15">
    <location>
        <begin position="307"/>
        <end position="583"/>
    </location>
</feature>
<dbReference type="AlphaFoldDB" id="A0A6G8F3K2"/>
<keyword evidence="2 13" id="KW-0547">Nucleotide-binding</keyword>
<dbReference type="InterPro" id="IPR014016">
    <property type="entry name" value="UvrD-like_ATP-bd"/>
</dbReference>
<dbReference type="EMBL" id="MN990732">
    <property type="protein sequence ID" value="QIM10651.1"/>
    <property type="molecule type" value="Genomic_DNA"/>
</dbReference>
<evidence type="ECO:0000256" key="6">
    <source>
        <dbReference type="ARBA" id="ARBA00023125"/>
    </source>
</evidence>
<dbReference type="PANTHER" id="PTHR11070">
    <property type="entry name" value="UVRD / RECB / PCRA DNA HELICASE FAMILY MEMBER"/>
    <property type="match status" value="1"/>
</dbReference>
<feature type="domain" description="UvrD-like helicase ATP-binding" evidence="14">
    <location>
        <begin position="30"/>
        <end position="306"/>
    </location>
</feature>
<evidence type="ECO:0000256" key="5">
    <source>
        <dbReference type="ARBA" id="ARBA00022840"/>
    </source>
</evidence>
<sequence>MNDIFDLDSEDTAVTYDNISALMPSAPWLDELNPEQKQAVTATDGPLLVLSGAGTGKTKVLTTRLAYILSQGKASPWNCLVVTFTNRAAREMTQRARNMIGDMVDSVWMGTFHGICVKILRQNAELAGLKSNFTILGDDDQRRVVKQICEAQNIDDKKYPPQGLLDKIQLWKDKGITVDKLNPDFHGNVLTNVYKLYQARLLELNCVDFGDILLYSLNILMAHKDVLEKYQERFKYIMVDEYQDTNVTQYLLLRLLCQKHRNICCVGDDDQSIYSWRGAEIENILRFEKDFEDARTIRLERNYRSTANILEAASAVISHNHDRLGKSLRVAENSPAAKADNCKIKVISTYSGVEEASCIAEEIEHIYHSGTAYSDIAVLVRTAAQTREFEEKFMAEAIPYQVIGGPKFYERAEIRDILAYLRVIQQPHDDLALERIINKPARGIGAKAVEKFQIEARNSGISMYMAVEKMLSLGLLNGKTKTNAAQLINNFNLWRQNAQALTPDEIADQVIEDSGYMEMLKNDKSAEAEGRIENLHELVNVMSDHDKYPTLEEFLEHVSLVMENDSSLDSNKVTLITLHSAKGLEFDAVFLPGWEEGLFPHQRAMGEGQSALEEERRLAYVAMTRARRKLYILTAMNRRIYGQWQQNIPSRFINELPPRNIEIINQAAAYFGSTGYQQQNAYKSSSNWYNRKQNINTIQDSDRFSYVREEDDGWSSGNYYHAKQKAKNATAAFPVGSKVYHDTFGYGKVLNIEGNKLEIWFDQYGHKKLMKDYVSKVG</sequence>
<proteinExistence type="inferred from homology"/>
<evidence type="ECO:0000256" key="11">
    <source>
        <dbReference type="ARBA" id="ARBA00034923"/>
    </source>
</evidence>
<evidence type="ECO:0000256" key="3">
    <source>
        <dbReference type="ARBA" id="ARBA00022801"/>
    </source>
</evidence>
<dbReference type="PROSITE" id="PS51198">
    <property type="entry name" value="UVRD_HELICASE_ATP_BIND"/>
    <property type="match status" value="1"/>
</dbReference>
<dbReference type="PANTHER" id="PTHR11070:SF2">
    <property type="entry name" value="ATP-DEPENDENT DNA HELICASE SRS2"/>
    <property type="match status" value="1"/>
</dbReference>
<comment type="catalytic activity">
    <reaction evidence="9">
        <text>Couples ATP hydrolysis with the unwinding of duplex DNA by translocating in the 3'-5' direction.</text>
        <dbReference type="EC" id="5.6.2.4"/>
    </reaction>
</comment>
<dbReference type="FunFam" id="3.40.50.300:FF:001890">
    <property type="entry name" value="DNA helicase"/>
    <property type="match status" value="1"/>
</dbReference>
<dbReference type="GO" id="GO:0043138">
    <property type="term" value="F:3'-5' DNA helicase activity"/>
    <property type="evidence" value="ECO:0007669"/>
    <property type="project" value="UniProtKB-EC"/>
</dbReference>
<name>A0A6G8F3K2_9PROT</name>
<keyword evidence="4 13" id="KW-0347">Helicase</keyword>
<evidence type="ECO:0000256" key="8">
    <source>
        <dbReference type="ARBA" id="ARBA00025289"/>
    </source>
</evidence>
<evidence type="ECO:0000313" key="16">
    <source>
        <dbReference type="EMBL" id="QIM10651.1"/>
    </source>
</evidence>
<evidence type="ECO:0000259" key="14">
    <source>
        <dbReference type="PROSITE" id="PS51198"/>
    </source>
</evidence>
<dbReference type="GO" id="GO:0016787">
    <property type="term" value="F:hydrolase activity"/>
    <property type="evidence" value="ECO:0007669"/>
    <property type="project" value="UniProtKB-UniRule"/>
</dbReference>
<evidence type="ECO:0000256" key="4">
    <source>
        <dbReference type="ARBA" id="ARBA00022806"/>
    </source>
</evidence>
<dbReference type="InterPro" id="IPR013986">
    <property type="entry name" value="DExx_box_DNA_helicase_dom_sf"/>
</dbReference>